<dbReference type="GO" id="GO:0005524">
    <property type="term" value="F:ATP binding"/>
    <property type="evidence" value="ECO:0007669"/>
    <property type="project" value="UniProtKB-KW"/>
</dbReference>
<sequence>MISAVAVGPTGQAWGSALKASAGPKVTYPGNYTQLVAAKVDQLTAYWAAYEKQQKYIHRRQEMVQRLSGGASSRRASIAERELERLSGANAPDAVVDNVKTLLGRMLFPMAAMERRVALLSGGEKARLALAKFNLSQRTLLVLDEPTNHLDIRSKEMLEEAVTNFEGSMLAVTHDRYLLKKLAI</sequence>
<name>A0AAW1NWE4_9CHLO</name>
<gene>
    <name evidence="4" type="ORF">WJX73_002512</name>
</gene>
<comment type="caution">
    <text evidence="4">The sequence shown here is derived from an EMBL/GenBank/DDBJ whole genome shotgun (WGS) entry which is preliminary data.</text>
</comment>
<keyword evidence="5" id="KW-1185">Reference proteome</keyword>
<proteinExistence type="predicted"/>
<evidence type="ECO:0000259" key="3">
    <source>
        <dbReference type="Pfam" id="PF12848"/>
    </source>
</evidence>
<evidence type="ECO:0000256" key="2">
    <source>
        <dbReference type="ARBA" id="ARBA00022840"/>
    </source>
</evidence>
<dbReference type="PANTHER" id="PTHR42855">
    <property type="entry name" value="ABC TRANSPORTER ATP-BINDING SUBUNIT"/>
    <property type="match status" value="1"/>
</dbReference>
<dbReference type="EMBL" id="JALJOQ010000079">
    <property type="protein sequence ID" value="KAK9800824.1"/>
    <property type="molecule type" value="Genomic_DNA"/>
</dbReference>
<protein>
    <recommendedName>
        <fullName evidence="3">ABC-transporter extension domain-containing protein</fullName>
    </recommendedName>
</protein>
<dbReference type="InterPro" id="IPR027417">
    <property type="entry name" value="P-loop_NTPase"/>
</dbReference>
<dbReference type="InterPro" id="IPR032781">
    <property type="entry name" value="ABC_tran_Xtn"/>
</dbReference>
<feature type="domain" description="ABC-transporter extension" evidence="3">
    <location>
        <begin position="27"/>
        <end position="92"/>
    </location>
</feature>
<accession>A0AAW1NWE4</accession>
<reference evidence="4 5" key="1">
    <citation type="journal article" date="2024" name="Nat. Commun.">
        <title>Phylogenomics reveals the evolutionary origins of lichenization in chlorophyte algae.</title>
        <authorList>
            <person name="Puginier C."/>
            <person name="Libourel C."/>
            <person name="Otte J."/>
            <person name="Skaloud P."/>
            <person name="Haon M."/>
            <person name="Grisel S."/>
            <person name="Petersen M."/>
            <person name="Berrin J.G."/>
            <person name="Delaux P.M."/>
            <person name="Dal Grande F."/>
            <person name="Keller J."/>
        </authorList>
    </citation>
    <scope>NUCLEOTIDE SEQUENCE [LARGE SCALE GENOMIC DNA]</scope>
    <source>
        <strain evidence="4 5">SAG 2036</strain>
    </source>
</reference>
<evidence type="ECO:0000313" key="5">
    <source>
        <dbReference type="Proteomes" id="UP001465755"/>
    </source>
</evidence>
<dbReference type="InterPro" id="IPR051309">
    <property type="entry name" value="ABCF_ATPase"/>
</dbReference>
<dbReference type="AlphaFoldDB" id="A0AAW1NWE4"/>
<dbReference type="Gene3D" id="3.40.50.300">
    <property type="entry name" value="P-loop containing nucleotide triphosphate hydrolases"/>
    <property type="match status" value="1"/>
</dbReference>
<organism evidence="4 5">
    <name type="scientific">Symbiochloris irregularis</name>
    <dbReference type="NCBI Taxonomy" id="706552"/>
    <lineage>
        <taxon>Eukaryota</taxon>
        <taxon>Viridiplantae</taxon>
        <taxon>Chlorophyta</taxon>
        <taxon>core chlorophytes</taxon>
        <taxon>Trebouxiophyceae</taxon>
        <taxon>Trebouxiales</taxon>
        <taxon>Trebouxiaceae</taxon>
        <taxon>Symbiochloris</taxon>
    </lineage>
</organism>
<dbReference type="SUPFAM" id="SSF52540">
    <property type="entry name" value="P-loop containing nucleoside triphosphate hydrolases"/>
    <property type="match status" value="1"/>
</dbReference>
<evidence type="ECO:0000313" key="4">
    <source>
        <dbReference type="EMBL" id="KAK9800824.1"/>
    </source>
</evidence>
<keyword evidence="1" id="KW-0547">Nucleotide-binding</keyword>
<dbReference type="PANTHER" id="PTHR42855:SF1">
    <property type="entry name" value="ABC TRANSPORTER DOMAIN-CONTAINING PROTEIN"/>
    <property type="match status" value="1"/>
</dbReference>
<keyword evidence="2" id="KW-0067">ATP-binding</keyword>
<dbReference type="Pfam" id="PF12848">
    <property type="entry name" value="ABC_tran_Xtn"/>
    <property type="match status" value="1"/>
</dbReference>
<evidence type="ECO:0000256" key="1">
    <source>
        <dbReference type="ARBA" id="ARBA00022741"/>
    </source>
</evidence>
<dbReference type="Proteomes" id="UP001465755">
    <property type="component" value="Unassembled WGS sequence"/>
</dbReference>